<keyword evidence="3" id="KW-0210">Decarboxylase</keyword>
<dbReference type="GO" id="GO:0030170">
    <property type="term" value="F:pyridoxal phosphate binding"/>
    <property type="evidence" value="ECO:0007669"/>
    <property type="project" value="InterPro"/>
</dbReference>
<dbReference type="PANTHER" id="PTHR11999">
    <property type="entry name" value="GROUP II PYRIDOXAL-5-PHOSPHATE DECARBOXYLASE"/>
    <property type="match status" value="1"/>
</dbReference>
<evidence type="ECO:0000256" key="5">
    <source>
        <dbReference type="ARBA" id="ARBA00023239"/>
    </source>
</evidence>
<reference evidence="9" key="2">
    <citation type="journal article" date="2019" name="MicrobiologyOpen">
        <title>High-quality draft genome sequence of Gaiella occulta isolated from a 150 meter deep mineral water borehole and comparison with the genome sequences of other deep-branching lineages of the phylum Actinobacteria.</title>
        <authorList>
            <person name="Severino R."/>
            <person name="Froufe H.J.C."/>
            <person name="Barroso C."/>
            <person name="Albuquerque L."/>
            <person name="Lobo-da-Cunha A."/>
            <person name="da Costa M.S."/>
            <person name="Egas C."/>
        </authorList>
    </citation>
    <scope>NUCLEOTIDE SEQUENCE [LARGE SCALE GENOMIC DNA]</scope>
    <source>
        <strain evidence="9">F2-233</strain>
    </source>
</reference>
<gene>
    <name evidence="8" type="ORF">Gocc_0150</name>
</gene>
<dbReference type="Gene3D" id="3.90.1150.170">
    <property type="match status" value="1"/>
</dbReference>
<protein>
    <submittedName>
        <fullName evidence="8">Glutamate decarboxylase and related PLP-dependent protein</fullName>
    </submittedName>
</protein>
<dbReference type="AlphaFoldDB" id="A0A7M2Z0C3"/>
<evidence type="ECO:0000256" key="2">
    <source>
        <dbReference type="ARBA" id="ARBA00009533"/>
    </source>
</evidence>
<dbReference type="InterPro" id="IPR015421">
    <property type="entry name" value="PyrdxlP-dep_Trfase_major"/>
</dbReference>
<dbReference type="SUPFAM" id="SSF53383">
    <property type="entry name" value="PLP-dependent transferases"/>
    <property type="match status" value="1"/>
</dbReference>
<evidence type="ECO:0000256" key="7">
    <source>
        <dbReference type="RuleBase" id="RU000382"/>
    </source>
</evidence>
<dbReference type="PANTHER" id="PTHR11999:SF70">
    <property type="entry name" value="MIP05841P"/>
    <property type="match status" value="1"/>
</dbReference>
<comment type="cofactor">
    <cofactor evidence="1 6 7">
        <name>pyridoxal 5'-phosphate</name>
        <dbReference type="ChEBI" id="CHEBI:597326"/>
    </cofactor>
</comment>
<keyword evidence="4 6" id="KW-0663">Pyridoxal phosphate</keyword>
<evidence type="ECO:0000256" key="6">
    <source>
        <dbReference type="PIRSR" id="PIRSR602129-50"/>
    </source>
</evidence>
<dbReference type="GO" id="GO:0019752">
    <property type="term" value="P:carboxylic acid metabolic process"/>
    <property type="evidence" value="ECO:0007669"/>
    <property type="project" value="InterPro"/>
</dbReference>
<comment type="similarity">
    <text evidence="2 7">Belongs to the group II decarboxylase family.</text>
</comment>
<evidence type="ECO:0000313" key="8">
    <source>
        <dbReference type="EMBL" id="RDI75731.1"/>
    </source>
</evidence>
<name>A0A7M2Z0C3_9ACTN</name>
<dbReference type="InterPro" id="IPR015424">
    <property type="entry name" value="PyrdxlP-dep_Trfase"/>
</dbReference>
<reference evidence="8 9" key="1">
    <citation type="submission" date="2018-07" db="EMBL/GenBank/DDBJ databases">
        <title>High-quality-draft genome sequence of Gaiella occulta.</title>
        <authorList>
            <person name="Severino R."/>
            <person name="Froufe H.J.C."/>
            <person name="Rainey F.A."/>
            <person name="Barroso C."/>
            <person name="Albuquerque L."/>
            <person name="Lobo-Da-Cunha A."/>
            <person name="Da Costa M.S."/>
            <person name="Egas C."/>
        </authorList>
    </citation>
    <scope>NUCLEOTIDE SEQUENCE [LARGE SCALE GENOMIC DNA]</scope>
    <source>
        <strain evidence="8 9">F2-233</strain>
    </source>
</reference>
<sequence>MTLRLDVPRELALERAAEIVAEAWRSFDQARPTEPPIDERLRALLDAALPEAPSSALEVLEDARRTLDETIAQTRPRFFAFVASSGLEIGVLGDLLASCFDANLAVWAAAASEVEEQAVRWVAEFVGFPAGAGAFTSGGTISNMTALAAARERAIPGARSRGLGGVEAALYCSQEAHYSIERSAELLGIGAANVRALPIDEQRRLIPEAVAEAIAADRAAGRLPVAVVATAGTTLTGAVDPIGALADVCAEQGVWLHVDGAYGLPAATTPSAGHLFQGLDRADSVTLDAHKWLYLPKACGVLLVRRRGDLAQAFSHEEAYIPHERSGHMVDITLEYSRPFRALKLWLAFRAHGAQAFRDAVEENLRQARLLYELVEAHEALEPMCGPPPLSIVPFRHVAAAGDLNEHNAALVRALQDDGRVWVAPATVDSKVCLRPCFVNFRTSDDDVRALVDLAVELG</sequence>
<dbReference type="Gene3D" id="3.40.640.10">
    <property type="entry name" value="Type I PLP-dependent aspartate aminotransferase-like (Major domain)"/>
    <property type="match status" value="1"/>
</dbReference>
<accession>A0A7M2Z0C3</accession>
<evidence type="ECO:0000256" key="1">
    <source>
        <dbReference type="ARBA" id="ARBA00001933"/>
    </source>
</evidence>
<dbReference type="Proteomes" id="UP000254134">
    <property type="component" value="Unassembled WGS sequence"/>
</dbReference>
<keyword evidence="5 7" id="KW-0456">Lyase</keyword>
<proteinExistence type="inferred from homology"/>
<keyword evidence="9" id="KW-1185">Reference proteome</keyword>
<evidence type="ECO:0000313" key="9">
    <source>
        <dbReference type="Proteomes" id="UP000254134"/>
    </source>
</evidence>
<dbReference type="RefSeq" id="WP_181813262.1">
    <property type="nucleotide sequence ID" value="NZ_QQZY01000001.1"/>
</dbReference>
<comment type="caution">
    <text evidence="8">The sequence shown here is derived from an EMBL/GenBank/DDBJ whole genome shotgun (WGS) entry which is preliminary data.</text>
</comment>
<dbReference type="Gene3D" id="3.90.1150.10">
    <property type="entry name" value="Aspartate Aminotransferase, domain 1"/>
    <property type="match status" value="1"/>
</dbReference>
<dbReference type="InterPro" id="IPR010977">
    <property type="entry name" value="Aromatic_deC"/>
</dbReference>
<feature type="modified residue" description="N6-(pyridoxal phosphate)lysine" evidence="6">
    <location>
        <position position="291"/>
    </location>
</feature>
<dbReference type="Pfam" id="PF00282">
    <property type="entry name" value="Pyridoxal_deC"/>
    <property type="match status" value="1"/>
</dbReference>
<dbReference type="EMBL" id="QQZY01000001">
    <property type="protein sequence ID" value="RDI75731.1"/>
    <property type="molecule type" value="Genomic_DNA"/>
</dbReference>
<evidence type="ECO:0000256" key="4">
    <source>
        <dbReference type="ARBA" id="ARBA00022898"/>
    </source>
</evidence>
<evidence type="ECO:0000256" key="3">
    <source>
        <dbReference type="ARBA" id="ARBA00022793"/>
    </source>
</evidence>
<dbReference type="InterPro" id="IPR015422">
    <property type="entry name" value="PyrdxlP-dep_Trfase_small"/>
</dbReference>
<dbReference type="GO" id="GO:0004058">
    <property type="term" value="F:aromatic-L-amino-acid decarboxylase activity"/>
    <property type="evidence" value="ECO:0007669"/>
    <property type="project" value="UniProtKB-ARBA"/>
</dbReference>
<organism evidence="8 9">
    <name type="scientific">Gaiella occulta</name>
    <dbReference type="NCBI Taxonomy" id="1002870"/>
    <lineage>
        <taxon>Bacteria</taxon>
        <taxon>Bacillati</taxon>
        <taxon>Actinomycetota</taxon>
        <taxon>Thermoleophilia</taxon>
        <taxon>Gaiellales</taxon>
        <taxon>Gaiellaceae</taxon>
        <taxon>Gaiella</taxon>
    </lineage>
</organism>
<dbReference type="InterPro" id="IPR002129">
    <property type="entry name" value="PyrdxlP-dep_de-COase"/>
</dbReference>